<name>A0A2D0KF64_9GAMM</name>
<dbReference type="PANTHER" id="PTHR42999">
    <property type="entry name" value="ANTIBIOTIC RESISTANCE PROTEIN MCBG"/>
    <property type="match status" value="1"/>
</dbReference>
<dbReference type="EMBL" id="NJAK01000001">
    <property type="protein sequence ID" value="PHM61955.1"/>
    <property type="molecule type" value="Genomic_DNA"/>
</dbReference>
<sequence>MHLLESRSDYFDISFSKADFSDSNVEDTIFEACEFNHCNFSSAKLSRCKFNNCTFNHCNLGVIEIPDTRFYEIYFNECKLSGIDWTRAIWPNFNLDFELHFTKCILTNSSFLGLKLHSLKMEECRLVDVDFRESDLSNSVLTGCDFSGSLFNKTVLRSVNFTYSWGYNIDILNNTVVKAKFSRLEALSLLESLGIELVD</sequence>
<dbReference type="InterPro" id="IPR001646">
    <property type="entry name" value="5peptide_repeat"/>
</dbReference>
<reference evidence="1 2" key="1">
    <citation type="journal article" date="2017" name="Nat. Microbiol.">
        <title>Natural product diversity associated with the nematode symbionts Photorhabdus and Xenorhabdus.</title>
        <authorList>
            <person name="Tobias N.J."/>
            <person name="Wolff H."/>
            <person name="Djahanschiri B."/>
            <person name="Grundmann F."/>
            <person name="Kronenwerth M."/>
            <person name="Shi Y.M."/>
            <person name="Simonyi S."/>
            <person name="Grun P."/>
            <person name="Shapiro-Ilan D."/>
            <person name="Pidot S.J."/>
            <person name="Stinear T.P."/>
            <person name="Ebersberger I."/>
            <person name="Bode H.B."/>
        </authorList>
    </citation>
    <scope>NUCLEOTIDE SEQUENCE [LARGE SCALE GENOMIC DNA]</scope>
    <source>
        <strain evidence="1 2">DSM 22670</strain>
    </source>
</reference>
<dbReference type="RefSeq" id="WP_099117036.1">
    <property type="nucleotide sequence ID" value="NZ_NJAK01000001.1"/>
</dbReference>
<dbReference type="Gene3D" id="2.160.20.80">
    <property type="entry name" value="E3 ubiquitin-protein ligase SopA"/>
    <property type="match status" value="1"/>
</dbReference>
<dbReference type="Pfam" id="PF13599">
    <property type="entry name" value="Pentapeptide_4"/>
    <property type="match status" value="1"/>
</dbReference>
<accession>A0A2D0KF64</accession>
<evidence type="ECO:0008006" key="3">
    <source>
        <dbReference type="Google" id="ProtNLM"/>
    </source>
</evidence>
<dbReference type="InterPro" id="IPR052949">
    <property type="entry name" value="PA_immunity-related"/>
</dbReference>
<dbReference type="AlphaFoldDB" id="A0A2D0KF64"/>
<organism evidence="1 2">
    <name type="scientific">Xenorhabdus ishibashii</name>
    <dbReference type="NCBI Taxonomy" id="1034471"/>
    <lineage>
        <taxon>Bacteria</taxon>
        <taxon>Pseudomonadati</taxon>
        <taxon>Pseudomonadota</taxon>
        <taxon>Gammaproteobacteria</taxon>
        <taxon>Enterobacterales</taxon>
        <taxon>Morganellaceae</taxon>
        <taxon>Xenorhabdus</taxon>
    </lineage>
</organism>
<dbReference type="SUPFAM" id="SSF141571">
    <property type="entry name" value="Pentapeptide repeat-like"/>
    <property type="match status" value="1"/>
</dbReference>
<comment type="caution">
    <text evidence="1">The sequence shown here is derived from an EMBL/GenBank/DDBJ whole genome shotgun (WGS) entry which is preliminary data.</text>
</comment>
<keyword evidence="2" id="KW-1185">Reference proteome</keyword>
<evidence type="ECO:0000313" key="1">
    <source>
        <dbReference type="EMBL" id="PHM61955.1"/>
    </source>
</evidence>
<gene>
    <name evidence="1" type="ORF">Xish_01115</name>
</gene>
<dbReference type="OrthoDB" id="156143at2"/>
<evidence type="ECO:0000313" key="2">
    <source>
        <dbReference type="Proteomes" id="UP000222168"/>
    </source>
</evidence>
<dbReference type="PANTHER" id="PTHR42999:SF1">
    <property type="entry name" value="PENTAPEPTIDE REPEAT-CONTAINING PROTEIN"/>
    <property type="match status" value="1"/>
</dbReference>
<dbReference type="Pfam" id="PF00805">
    <property type="entry name" value="Pentapeptide"/>
    <property type="match status" value="1"/>
</dbReference>
<dbReference type="Proteomes" id="UP000222168">
    <property type="component" value="Unassembled WGS sequence"/>
</dbReference>
<proteinExistence type="predicted"/>
<protein>
    <recommendedName>
        <fullName evidence="3">Pentapeptide repeat-containing protein</fullName>
    </recommendedName>
</protein>